<name>A0ABW3K0R6_9BACT</name>
<evidence type="ECO:0000313" key="2">
    <source>
        <dbReference type="EMBL" id="MFD0999667.1"/>
    </source>
</evidence>
<protein>
    <submittedName>
        <fullName evidence="2">DUF1801 domain-containing protein</fullName>
    </submittedName>
</protein>
<accession>A0ABW3K0R6</accession>
<feature type="domain" description="YdhG-like" evidence="1">
    <location>
        <begin position="26"/>
        <end position="129"/>
    </location>
</feature>
<sequence length="138" mass="15487">MAEQKTKPTEQSVDSFLDNIADESVRDDCAALVKLMKKVTGAKPKMWGPSIVGFGQYHYKYDSGHEGDSCLTGFSPRKQNITVYIMPGFAEQTDLQRKLGKHKAGKGCLYIKHLADVDVKVLEKMVEHSVKYLRNTYG</sequence>
<dbReference type="InterPro" id="IPR014922">
    <property type="entry name" value="YdhG-like"/>
</dbReference>
<dbReference type="Gene3D" id="3.90.1150.200">
    <property type="match status" value="1"/>
</dbReference>
<proteinExistence type="predicted"/>
<dbReference type="SUPFAM" id="SSF159888">
    <property type="entry name" value="YdhG-like"/>
    <property type="match status" value="1"/>
</dbReference>
<keyword evidence="3" id="KW-1185">Reference proteome</keyword>
<organism evidence="2 3">
    <name type="scientific">Ohtaekwangia kribbensis</name>
    <dbReference type="NCBI Taxonomy" id="688913"/>
    <lineage>
        <taxon>Bacteria</taxon>
        <taxon>Pseudomonadati</taxon>
        <taxon>Bacteroidota</taxon>
        <taxon>Cytophagia</taxon>
        <taxon>Cytophagales</taxon>
        <taxon>Fulvivirgaceae</taxon>
        <taxon>Ohtaekwangia</taxon>
    </lineage>
</organism>
<dbReference type="EMBL" id="JBHTKA010000002">
    <property type="protein sequence ID" value="MFD0999667.1"/>
    <property type="molecule type" value="Genomic_DNA"/>
</dbReference>
<dbReference type="RefSeq" id="WP_377578555.1">
    <property type="nucleotide sequence ID" value="NZ_JBHTKA010000002.1"/>
</dbReference>
<dbReference type="Pfam" id="PF08818">
    <property type="entry name" value="DUF1801"/>
    <property type="match status" value="1"/>
</dbReference>
<reference evidence="3" key="1">
    <citation type="journal article" date="2019" name="Int. J. Syst. Evol. Microbiol.">
        <title>The Global Catalogue of Microorganisms (GCM) 10K type strain sequencing project: providing services to taxonomists for standard genome sequencing and annotation.</title>
        <authorList>
            <consortium name="The Broad Institute Genomics Platform"/>
            <consortium name="The Broad Institute Genome Sequencing Center for Infectious Disease"/>
            <person name="Wu L."/>
            <person name="Ma J."/>
        </authorList>
    </citation>
    <scope>NUCLEOTIDE SEQUENCE [LARGE SCALE GENOMIC DNA]</scope>
    <source>
        <strain evidence="3">CCUG 58938</strain>
    </source>
</reference>
<evidence type="ECO:0000259" key="1">
    <source>
        <dbReference type="Pfam" id="PF08818"/>
    </source>
</evidence>
<comment type="caution">
    <text evidence="2">The sequence shown here is derived from an EMBL/GenBank/DDBJ whole genome shotgun (WGS) entry which is preliminary data.</text>
</comment>
<dbReference type="Proteomes" id="UP001597112">
    <property type="component" value="Unassembled WGS sequence"/>
</dbReference>
<evidence type="ECO:0000313" key="3">
    <source>
        <dbReference type="Proteomes" id="UP001597112"/>
    </source>
</evidence>
<gene>
    <name evidence="2" type="ORF">ACFQ21_10130</name>
</gene>